<protein>
    <submittedName>
        <fullName evidence="2">Uncharacterized protein</fullName>
    </submittedName>
</protein>
<feature type="region of interest" description="Disordered" evidence="1">
    <location>
        <begin position="1"/>
        <end position="56"/>
    </location>
</feature>
<dbReference type="AlphaFoldDB" id="A0AAD2E701"/>
<evidence type="ECO:0000313" key="2">
    <source>
        <dbReference type="EMBL" id="CAI9777130.1"/>
    </source>
</evidence>
<dbReference type="Proteomes" id="UP000834106">
    <property type="component" value="Chromosome 15"/>
</dbReference>
<gene>
    <name evidence="2" type="ORF">FPE_LOCUS24560</name>
</gene>
<dbReference type="EMBL" id="OU503050">
    <property type="protein sequence ID" value="CAI9777130.1"/>
    <property type="molecule type" value="Genomic_DNA"/>
</dbReference>
<evidence type="ECO:0000313" key="3">
    <source>
        <dbReference type="Proteomes" id="UP000834106"/>
    </source>
</evidence>
<evidence type="ECO:0000256" key="1">
    <source>
        <dbReference type="SAM" id="MobiDB-lite"/>
    </source>
</evidence>
<organism evidence="2 3">
    <name type="scientific">Fraxinus pennsylvanica</name>
    <dbReference type="NCBI Taxonomy" id="56036"/>
    <lineage>
        <taxon>Eukaryota</taxon>
        <taxon>Viridiplantae</taxon>
        <taxon>Streptophyta</taxon>
        <taxon>Embryophyta</taxon>
        <taxon>Tracheophyta</taxon>
        <taxon>Spermatophyta</taxon>
        <taxon>Magnoliopsida</taxon>
        <taxon>eudicotyledons</taxon>
        <taxon>Gunneridae</taxon>
        <taxon>Pentapetalae</taxon>
        <taxon>asterids</taxon>
        <taxon>lamiids</taxon>
        <taxon>Lamiales</taxon>
        <taxon>Oleaceae</taxon>
        <taxon>Oleeae</taxon>
        <taxon>Fraxinus</taxon>
    </lineage>
</organism>
<sequence>MVDKGVEIQDKDEDGQSEENSVKRSVSSEIKALESMMGEEKADKADEETASQILDADEETVTREFLQMLEGVEANKFKIDPEILFPKVESNENTGDRVLSFPTRSREGIGLRGPITQRRLHGSYESSGYYNCLETHTKTRNADIQAIHSPII</sequence>
<accession>A0AAD2E701</accession>
<name>A0AAD2E701_9LAMI</name>
<keyword evidence="3" id="KW-1185">Reference proteome</keyword>
<proteinExistence type="predicted"/>
<reference evidence="2" key="1">
    <citation type="submission" date="2023-05" db="EMBL/GenBank/DDBJ databases">
        <authorList>
            <person name="Huff M."/>
        </authorList>
    </citation>
    <scope>NUCLEOTIDE SEQUENCE</scope>
</reference>
<feature type="compositionally biased region" description="Acidic residues" evidence="1">
    <location>
        <begin position="45"/>
        <end position="56"/>
    </location>
</feature>